<comment type="caution">
    <text evidence="8">The sequence shown here is derived from an EMBL/GenBank/DDBJ whole genome shotgun (WGS) entry which is preliminary data.</text>
</comment>
<keyword evidence="2" id="KW-0677">Repeat</keyword>
<dbReference type="PROSITE" id="PS50157">
    <property type="entry name" value="ZINC_FINGER_C2H2_2"/>
    <property type="match status" value="3"/>
</dbReference>
<evidence type="ECO:0000256" key="6">
    <source>
        <dbReference type="SAM" id="MobiDB-lite"/>
    </source>
</evidence>
<dbReference type="FunFam" id="3.30.160.60:FF:000257">
    <property type="entry name" value="ZXD family zinc finger C"/>
    <property type="match status" value="1"/>
</dbReference>
<name>A0AAD5LKE3_9CRUS</name>
<feature type="compositionally biased region" description="Polar residues" evidence="6">
    <location>
        <begin position="322"/>
        <end position="344"/>
    </location>
</feature>
<keyword evidence="1" id="KW-0479">Metal-binding</keyword>
<feature type="region of interest" description="Disordered" evidence="6">
    <location>
        <begin position="207"/>
        <end position="230"/>
    </location>
</feature>
<gene>
    <name evidence="8" type="ORF">GHT06_007686</name>
</gene>
<organism evidence="8 9">
    <name type="scientific">Daphnia sinensis</name>
    <dbReference type="NCBI Taxonomy" id="1820382"/>
    <lineage>
        <taxon>Eukaryota</taxon>
        <taxon>Metazoa</taxon>
        <taxon>Ecdysozoa</taxon>
        <taxon>Arthropoda</taxon>
        <taxon>Crustacea</taxon>
        <taxon>Branchiopoda</taxon>
        <taxon>Diplostraca</taxon>
        <taxon>Cladocera</taxon>
        <taxon>Anomopoda</taxon>
        <taxon>Daphniidae</taxon>
        <taxon>Daphnia</taxon>
        <taxon>Daphnia similis group</taxon>
    </lineage>
</organism>
<keyword evidence="3 5" id="KW-0863">Zinc-finger</keyword>
<dbReference type="InterPro" id="IPR013087">
    <property type="entry name" value="Znf_C2H2_type"/>
</dbReference>
<dbReference type="FunFam" id="3.30.160.60:FF:000624">
    <property type="entry name" value="zinc finger protein 697"/>
    <property type="match status" value="1"/>
</dbReference>
<protein>
    <submittedName>
        <fullName evidence="8">Huckebein protein</fullName>
    </submittedName>
</protein>
<feature type="domain" description="C2H2-type" evidence="7">
    <location>
        <begin position="289"/>
        <end position="316"/>
    </location>
</feature>
<feature type="compositionally biased region" description="Low complexity" evidence="6">
    <location>
        <begin position="360"/>
        <end position="380"/>
    </location>
</feature>
<dbReference type="SMART" id="SM00355">
    <property type="entry name" value="ZnF_C2H2"/>
    <property type="match status" value="3"/>
</dbReference>
<reference evidence="8 9" key="1">
    <citation type="submission" date="2022-05" db="EMBL/GenBank/DDBJ databases">
        <title>A multi-omics perspective on studying reproductive biology in Daphnia sinensis.</title>
        <authorList>
            <person name="Jia J."/>
        </authorList>
    </citation>
    <scope>NUCLEOTIDE SEQUENCE [LARGE SCALE GENOMIC DNA]</scope>
    <source>
        <strain evidence="8 9">WSL</strain>
    </source>
</reference>
<dbReference type="FunFam" id="3.30.160.60:FF:000072">
    <property type="entry name" value="zinc finger protein 143 isoform X1"/>
    <property type="match status" value="1"/>
</dbReference>
<feature type="region of interest" description="Disordered" evidence="6">
    <location>
        <begin position="304"/>
        <end position="380"/>
    </location>
</feature>
<feature type="compositionally biased region" description="Basic residues" evidence="6">
    <location>
        <begin position="304"/>
        <end position="314"/>
    </location>
</feature>
<feature type="domain" description="C2H2-type" evidence="7">
    <location>
        <begin position="231"/>
        <end position="258"/>
    </location>
</feature>
<sequence>MTLIPCNTQSEKIFRPWDSDCGARSKHASPTPPVLLKEELQHDRLLVVSSPESSPLPSGASSSSGSLSCDESEATSSIHRMDFSSPSAHSALQQAYSAHMMSLGQHHLPSSPFLSALPGWIPTDSFHHLHHRQQPHHHLLGHGLQPEAAPSMERFLASLEASPEALHPSRLAALGMGPNEIGELYQLAGFKPLIQQHYPSAVGATMVSSSSAHHHHQHHNPSGKKQRPKRFRCPHCQVAFSNNGQLKGHVRSHTGERPFKCDEESCGKTFTRNEELTRHKRIHTGLRPFACAVCSKRFGRRDHLKKHSRIHQRPAHSAAQHGLNTSTCSQDLQHHSPAQHQHNAQHPYHYGGLISLQQPSTAGSLPSSGSGSSHSTFCFQ</sequence>
<evidence type="ECO:0000313" key="9">
    <source>
        <dbReference type="Proteomes" id="UP000820818"/>
    </source>
</evidence>
<feature type="compositionally biased region" description="Basic residues" evidence="6">
    <location>
        <begin position="212"/>
        <end position="230"/>
    </location>
</feature>
<dbReference type="AlphaFoldDB" id="A0AAD5LKE3"/>
<evidence type="ECO:0000256" key="3">
    <source>
        <dbReference type="ARBA" id="ARBA00022771"/>
    </source>
</evidence>
<dbReference type="Pfam" id="PF13894">
    <property type="entry name" value="zf-C2H2_4"/>
    <property type="match status" value="1"/>
</dbReference>
<dbReference type="SUPFAM" id="SSF57667">
    <property type="entry name" value="beta-beta-alpha zinc fingers"/>
    <property type="match status" value="2"/>
</dbReference>
<evidence type="ECO:0000256" key="2">
    <source>
        <dbReference type="ARBA" id="ARBA00022737"/>
    </source>
</evidence>
<evidence type="ECO:0000256" key="5">
    <source>
        <dbReference type="PROSITE-ProRule" id="PRU00042"/>
    </source>
</evidence>
<dbReference type="PANTHER" id="PTHR23235:SF139">
    <property type="entry name" value="HUCKEBEIN"/>
    <property type="match status" value="1"/>
</dbReference>
<dbReference type="Pfam" id="PF00096">
    <property type="entry name" value="zf-C2H2"/>
    <property type="match status" value="2"/>
</dbReference>
<dbReference type="PROSITE" id="PS00028">
    <property type="entry name" value="ZINC_FINGER_C2H2_1"/>
    <property type="match status" value="3"/>
</dbReference>
<evidence type="ECO:0000256" key="1">
    <source>
        <dbReference type="ARBA" id="ARBA00022723"/>
    </source>
</evidence>
<feature type="compositionally biased region" description="Low complexity" evidence="6">
    <location>
        <begin position="49"/>
        <end position="69"/>
    </location>
</feature>
<dbReference type="GO" id="GO:0000981">
    <property type="term" value="F:DNA-binding transcription factor activity, RNA polymerase II-specific"/>
    <property type="evidence" value="ECO:0007669"/>
    <property type="project" value="TreeGrafter"/>
</dbReference>
<evidence type="ECO:0000256" key="4">
    <source>
        <dbReference type="ARBA" id="ARBA00022833"/>
    </source>
</evidence>
<keyword evidence="4" id="KW-0862">Zinc</keyword>
<dbReference type="EMBL" id="WJBH02000001">
    <property type="protein sequence ID" value="KAI9563948.1"/>
    <property type="molecule type" value="Genomic_DNA"/>
</dbReference>
<dbReference type="GO" id="GO:0008270">
    <property type="term" value="F:zinc ion binding"/>
    <property type="evidence" value="ECO:0007669"/>
    <property type="project" value="UniProtKB-KW"/>
</dbReference>
<dbReference type="Gene3D" id="3.30.160.60">
    <property type="entry name" value="Classic Zinc Finger"/>
    <property type="match status" value="3"/>
</dbReference>
<dbReference type="Proteomes" id="UP000820818">
    <property type="component" value="Linkage Group LG1"/>
</dbReference>
<feature type="region of interest" description="Disordered" evidence="6">
    <location>
        <begin position="49"/>
        <end position="77"/>
    </location>
</feature>
<proteinExistence type="predicted"/>
<dbReference type="GO" id="GO:0000978">
    <property type="term" value="F:RNA polymerase II cis-regulatory region sequence-specific DNA binding"/>
    <property type="evidence" value="ECO:0007669"/>
    <property type="project" value="TreeGrafter"/>
</dbReference>
<accession>A0AAD5LKE3</accession>
<evidence type="ECO:0000259" key="7">
    <source>
        <dbReference type="PROSITE" id="PS50157"/>
    </source>
</evidence>
<evidence type="ECO:0000313" key="8">
    <source>
        <dbReference type="EMBL" id="KAI9563948.1"/>
    </source>
</evidence>
<feature type="domain" description="C2H2-type" evidence="7">
    <location>
        <begin position="259"/>
        <end position="288"/>
    </location>
</feature>
<dbReference type="InterPro" id="IPR036236">
    <property type="entry name" value="Znf_C2H2_sf"/>
</dbReference>
<keyword evidence="9" id="KW-1185">Reference proteome</keyword>
<dbReference type="PANTHER" id="PTHR23235">
    <property type="entry name" value="KRUEPPEL-LIKE TRANSCRIPTION FACTOR"/>
    <property type="match status" value="1"/>
</dbReference>